<dbReference type="Proteomes" id="UP000586722">
    <property type="component" value="Unassembled WGS sequence"/>
</dbReference>
<reference evidence="4" key="1">
    <citation type="submission" date="2020-01" db="EMBL/GenBank/DDBJ databases">
        <authorList>
            <person name="Fang Y."/>
            <person name="Sun R."/>
            <person name="Nie L."/>
            <person name="He J."/>
            <person name="Hao L."/>
            <person name="Wang L."/>
            <person name="Su S."/>
            <person name="Lv E."/>
            <person name="Zhang Z."/>
            <person name="Xie R."/>
            <person name="Liu H."/>
        </authorList>
    </citation>
    <scope>NUCLEOTIDE SEQUENCE [LARGE SCALE GENOMIC DNA]</scope>
    <source>
        <strain evidence="4">XCT-53</strain>
    </source>
</reference>
<evidence type="ECO:0000313" key="4">
    <source>
        <dbReference type="Proteomes" id="UP000586722"/>
    </source>
</evidence>
<protein>
    <recommendedName>
        <fullName evidence="5">DUF2946 domain-containing protein</fullName>
    </recommendedName>
</protein>
<name>A0A7X5F0I6_9HYPH</name>
<feature type="transmembrane region" description="Helical" evidence="2">
    <location>
        <begin position="12"/>
        <end position="33"/>
    </location>
</feature>
<keyword evidence="4" id="KW-1185">Reference proteome</keyword>
<keyword evidence="2" id="KW-0812">Transmembrane</keyword>
<accession>A0A7X5F0I6</accession>
<organism evidence="3 4">
    <name type="scientific">Pannonibacter tanglangensis</name>
    <dbReference type="NCBI Taxonomy" id="2750084"/>
    <lineage>
        <taxon>Bacteria</taxon>
        <taxon>Pseudomonadati</taxon>
        <taxon>Pseudomonadota</taxon>
        <taxon>Alphaproteobacteria</taxon>
        <taxon>Hyphomicrobiales</taxon>
        <taxon>Stappiaceae</taxon>
        <taxon>Pannonibacter</taxon>
    </lineage>
</organism>
<gene>
    <name evidence="3" type="ORF">GWI72_03110</name>
</gene>
<evidence type="ECO:0008006" key="5">
    <source>
        <dbReference type="Google" id="ProtNLM"/>
    </source>
</evidence>
<dbReference type="RefSeq" id="WP_161707838.1">
    <property type="nucleotide sequence ID" value="NZ_JAABLQ010000001.1"/>
</dbReference>
<sequence length="150" mass="15550">MQAWTNILARGLAALPVLMRIACALALVVLAYGHRPVAQTSAVIQSPQQVLRSAAGVDLSAYVLPDGSLPVLCHALAPDTHNQDKAAPGPACEACRLSASVALPSPPAGVAQPVASPPRVLDVRVHAVPARSDPRQPGDPRAPPRHLLNI</sequence>
<keyword evidence="2" id="KW-1133">Transmembrane helix</keyword>
<evidence type="ECO:0000256" key="1">
    <source>
        <dbReference type="SAM" id="MobiDB-lite"/>
    </source>
</evidence>
<comment type="caution">
    <text evidence="3">The sequence shown here is derived from an EMBL/GenBank/DDBJ whole genome shotgun (WGS) entry which is preliminary data.</text>
</comment>
<evidence type="ECO:0000256" key="2">
    <source>
        <dbReference type="SAM" id="Phobius"/>
    </source>
</evidence>
<proteinExistence type="predicted"/>
<dbReference type="AlphaFoldDB" id="A0A7X5F0I6"/>
<keyword evidence="2" id="KW-0472">Membrane</keyword>
<feature type="region of interest" description="Disordered" evidence="1">
    <location>
        <begin position="127"/>
        <end position="150"/>
    </location>
</feature>
<evidence type="ECO:0000313" key="3">
    <source>
        <dbReference type="EMBL" id="NBN77254.1"/>
    </source>
</evidence>
<dbReference type="EMBL" id="JAABLQ010000001">
    <property type="protein sequence ID" value="NBN77254.1"/>
    <property type="molecule type" value="Genomic_DNA"/>
</dbReference>